<feature type="transmembrane region" description="Helical" evidence="7">
    <location>
        <begin position="186"/>
        <end position="206"/>
    </location>
</feature>
<evidence type="ECO:0000313" key="10">
    <source>
        <dbReference type="Proteomes" id="UP000636888"/>
    </source>
</evidence>
<evidence type="ECO:0000259" key="8">
    <source>
        <dbReference type="PROSITE" id="PS50928"/>
    </source>
</evidence>
<feature type="transmembrane region" description="Helical" evidence="7">
    <location>
        <begin position="63"/>
        <end position="84"/>
    </location>
</feature>
<feature type="transmembrane region" description="Helical" evidence="7">
    <location>
        <begin position="218"/>
        <end position="238"/>
    </location>
</feature>
<evidence type="ECO:0000256" key="4">
    <source>
        <dbReference type="ARBA" id="ARBA00022692"/>
    </source>
</evidence>
<comment type="subcellular location">
    <subcellularLocation>
        <location evidence="1 7">Cell membrane</location>
        <topology evidence="1 7">Multi-pass membrane protein</topology>
    </subcellularLocation>
</comment>
<keyword evidence="2 7" id="KW-0813">Transport</keyword>
<gene>
    <name evidence="9" type="ORF">JFN93_06535</name>
</gene>
<evidence type="ECO:0000256" key="2">
    <source>
        <dbReference type="ARBA" id="ARBA00022448"/>
    </source>
</evidence>
<keyword evidence="6 7" id="KW-0472">Membrane</keyword>
<evidence type="ECO:0000256" key="3">
    <source>
        <dbReference type="ARBA" id="ARBA00022475"/>
    </source>
</evidence>
<dbReference type="SUPFAM" id="SSF161098">
    <property type="entry name" value="MetI-like"/>
    <property type="match status" value="1"/>
</dbReference>
<reference evidence="9" key="1">
    <citation type="submission" date="2020-12" db="EMBL/GenBank/DDBJ databases">
        <title>Geomonas sp. Red875, isolated from river sediment.</title>
        <authorList>
            <person name="Xu Z."/>
            <person name="Zhang Z."/>
            <person name="Masuda Y."/>
            <person name="Itoh H."/>
            <person name="Senoo K."/>
        </authorList>
    </citation>
    <scope>NUCLEOTIDE SEQUENCE</scope>
    <source>
        <strain evidence="9">Red875</strain>
    </source>
</reference>
<feature type="transmembrane region" description="Helical" evidence="7">
    <location>
        <begin position="96"/>
        <end position="115"/>
    </location>
</feature>
<dbReference type="AlphaFoldDB" id="A0A8J7JC94"/>
<dbReference type="InterPro" id="IPR000515">
    <property type="entry name" value="MetI-like"/>
</dbReference>
<organism evidence="9 10">
    <name type="scientific">Geomesophilobacter sediminis</name>
    <dbReference type="NCBI Taxonomy" id="2798584"/>
    <lineage>
        <taxon>Bacteria</taxon>
        <taxon>Pseudomonadati</taxon>
        <taxon>Thermodesulfobacteriota</taxon>
        <taxon>Desulfuromonadia</taxon>
        <taxon>Geobacterales</taxon>
        <taxon>Geobacteraceae</taxon>
        <taxon>Geomesophilobacter</taxon>
    </lineage>
</organism>
<dbReference type="CDD" id="cd06261">
    <property type="entry name" value="TM_PBP2"/>
    <property type="match status" value="1"/>
</dbReference>
<sequence>MTNVVQKGAAIAAFLLVWELLPRLGLIDPFLLPPFSGVIRALTRLALSGEIFGHVASSLRRSVAGFSIATAVGIPLGVLMGWFKRFEKVVDPLLQVFRNTSILALFPVFILIFGLGELSKVAIIFWGTVWPTLLNTIAGVKNADPLLIKSARSMGVSQFTLFWRVIIPAALPSILTGIRLSAANAVLILVAAEMLGANSGLGFMIFYNEQAYAIPEMYAGIVSISFLGWLVNWLLVLLERRVTGWKEQVQGA</sequence>
<feature type="transmembrane region" description="Helical" evidence="7">
    <location>
        <begin position="161"/>
        <end position="180"/>
    </location>
</feature>
<evidence type="ECO:0000256" key="1">
    <source>
        <dbReference type="ARBA" id="ARBA00004651"/>
    </source>
</evidence>
<evidence type="ECO:0000256" key="7">
    <source>
        <dbReference type="RuleBase" id="RU363032"/>
    </source>
</evidence>
<dbReference type="Proteomes" id="UP000636888">
    <property type="component" value="Unassembled WGS sequence"/>
</dbReference>
<accession>A0A8J7JC94</accession>
<evidence type="ECO:0000256" key="6">
    <source>
        <dbReference type="ARBA" id="ARBA00023136"/>
    </source>
</evidence>
<evidence type="ECO:0000256" key="5">
    <source>
        <dbReference type="ARBA" id="ARBA00022989"/>
    </source>
</evidence>
<proteinExistence type="inferred from homology"/>
<name>A0A8J7JC94_9BACT</name>
<comment type="similarity">
    <text evidence="7">Belongs to the binding-protein-dependent transport system permease family.</text>
</comment>
<feature type="transmembrane region" description="Helical" evidence="7">
    <location>
        <begin position="121"/>
        <end position="140"/>
    </location>
</feature>
<dbReference type="PANTHER" id="PTHR30151:SF0">
    <property type="entry name" value="ABC TRANSPORTER PERMEASE PROTEIN MJ0413-RELATED"/>
    <property type="match status" value="1"/>
</dbReference>
<dbReference type="Pfam" id="PF00528">
    <property type="entry name" value="BPD_transp_1"/>
    <property type="match status" value="1"/>
</dbReference>
<dbReference type="InterPro" id="IPR035906">
    <property type="entry name" value="MetI-like_sf"/>
</dbReference>
<comment type="caution">
    <text evidence="9">The sequence shown here is derived from an EMBL/GenBank/DDBJ whole genome shotgun (WGS) entry which is preliminary data.</text>
</comment>
<dbReference type="PROSITE" id="PS50928">
    <property type="entry name" value="ABC_TM1"/>
    <property type="match status" value="1"/>
</dbReference>
<keyword evidence="3" id="KW-1003">Cell membrane</keyword>
<dbReference type="FunFam" id="1.10.3720.10:FF:000003">
    <property type="entry name" value="Aliphatic sulfonate ABC transporter permease"/>
    <property type="match status" value="1"/>
</dbReference>
<dbReference type="Gene3D" id="1.10.3720.10">
    <property type="entry name" value="MetI-like"/>
    <property type="match status" value="1"/>
</dbReference>
<keyword evidence="5 7" id="KW-1133">Transmembrane helix</keyword>
<feature type="domain" description="ABC transmembrane type-1" evidence="8">
    <location>
        <begin position="55"/>
        <end position="239"/>
    </location>
</feature>
<protein>
    <submittedName>
        <fullName evidence="9">ABC transporter permease</fullName>
    </submittedName>
</protein>
<dbReference type="GO" id="GO:0005886">
    <property type="term" value="C:plasma membrane"/>
    <property type="evidence" value="ECO:0007669"/>
    <property type="project" value="UniProtKB-SubCell"/>
</dbReference>
<dbReference type="EMBL" id="JAEMHM010000004">
    <property type="protein sequence ID" value="MBJ6724358.1"/>
    <property type="molecule type" value="Genomic_DNA"/>
</dbReference>
<dbReference type="PANTHER" id="PTHR30151">
    <property type="entry name" value="ALKANE SULFONATE ABC TRANSPORTER-RELATED, MEMBRANE SUBUNIT"/>
    <property type="match status" value="1"/>
</dbReference>
<keyword evidence="10" id="KW-1185">Reference proteome</keyword>
<keyword evidence="4 7" id="KW-0812">Transmembrane</keyword>
<dbReference type="GO" id="GO:0042918">
    <property type="term" value="P:alkanesulfonate transmembrane transport"/>
    <property type="evidence" value="ECO:0007669"/>
    <property type="project" value="UniProtKB-ARBA"/>
</dbReference>
<dbReference type="RefSeq" id="WP_199383191.1">
    <property type="nucleotide sequence ID" value="NZ_JAEMHM010000004.1"/>
</dbReference>
<evidence type="ECO:0000313" key="9">
    <source>
        <dbReference type="EMBL" id="MBJ6724358.1"/>
    </source>
</evidence>